<protein>
    <recommendedName>
        <fullName evidence="2">Probable zinc-binding domain-containing protein</fullName>
    </recommendedName>
</protein>
<dbReference type="Pfam" id="PF13451">
    <property type="entry name" value="zf_Tbcl"/>
    <property type="match status" value="1"/>
</dbReference>
<evidence type="ECO:0000256" key="1">
    <source>
        <dbReference type="SAM" id="MobiDB-lite"/>
    </source>
</evidence>
<name>A0A5C5XJ10_9PLAN</name>
<proteinExistence type="predicted"/>
<feature type="region of interest" description="Disordered" evidence="1">
    <location>
        <begin position="1"/>
        <end position="26"/>
    </location>
</feature>
<reference evidence="3 4" key="1">
    <citation type="submission" date="2019-02" db="EMBL/GenBank/DDBJ databases">
        <title>Deep-cultivation of Planctomycetes and their phenomic and genomic characterization uncovers novel biology.</title>
        <authorList>
            <person name="Wiegand S."/>
            <person name="Jogler M."/>
            <person name="Boedeker C."/>
            <person name="Pinto D."/>
            <person name="Vollmers J."/>
            <person name="Rivas-Marin E."/>
            <person name="Kohn T."/>
            <person name="Peeters S.H."/>
            <person name="Heuer A."/>
            <person name="Rast P."/>
            <person name="Oberbeckmann S."/>
            <person name="Bunk B."/>
            <person name="Jeske O."/>
            <person name="Meyerdierks A."/>
            <person name="Storesund J.E."/>
            <person name="Kallscheuer N."/>
            <person name="Luecker S."/>
            <person name="Lage O.M."/>
            <person name="Pohl T."/>
            <person name="Merkel B.J."/>
            <person name="Hornburger P."/>
            <person name="Mueller R.-W."/>
            <person name="Bruemmer F."/>
            <person name="Labrenz M."/>
            <person name="Spormann A.M."/>
            <person name="Op Den Camp H."/>
            <person name="Overmann J."/>
            <person name="Amann R."/>
            <person name="Jetten M.S.M."/>
            <person name="Mascher T."/>
            <person name="Medema M.H."/>
            <person name="Devos D.P."/>
            <person name="Kaster A.-K."/>
            <person name="Ovreas L."/>
            <person name="Rohde M."/>
            <person name="Galperin M.Y."/>
            <person name="Jogler C."/>
        </authorList>
    </citation>
    <scope>NUCLEOTIDE SEQUENCE [LARGE SCALE GENOMIC DNA]</scope>
    <source>
        <strain evidence="3 4">Pan54</strain>
    </source>
</reference>
<accession>A0A5C5XJ10</accession>
<evidence type="ECO:0000313" key="4">
    <source>
        <dbReference type="Proteomes" id="UP000316095"/>
    </source>
</evidence>
<dbReference type="InterPro" id="IPR025306">
    <property type="entry name" value="Zn-bnd_dom_prob"/>
</dbReference>
<dbReference type="AlphaFoldDB" id="A0A5C5XJ10"/>
<evidence type="ECO:0000313" key="3">
    <source>
        <dbReference type="EMBL" id="TWT62774.1"/>
    </source>
</evidence>
<evidence type="ECO:0000259" key="2">
    <source>
        <dbReference type="Pfam" id="PF13451"/>
    </source>
</evidence>
<feature type="domain" description="Probable zinc-binding" evidence="2">
    <location>
        <begin position="39"/>
        <end position="85"/>
    </location>
</feature>
<dbReference type="Proteomes" id="UP000316095">
    <property type="component" value="Unassembled WGS sequence"/>
</dbReference>
<sequence length="204" mass="22664">MSKKRQQQTTGIPKGAVLAKRSQQVPNNSYDPAPTYYIDKPFVCIDCGQQEVWTALQQKWYYEVAKGSLYATAIRCRSCRKNRSDPNYVKSSPVVIRNGNSLIKHVHSEINSAIEIAGFKFQGKSRLPARDSFSLDYSRVDLTLTCWFDSPNSALIAESIDPSANCIQIARVLINSPVSGVKLLDRISVFTGAVVQYLESLAPA</sequence>
<keyword evidence="4" id="KW-1185">Reference proteome</keyword>
<dbReference type="RefSeq" id="WP_207310164.1">
    <property type="nucleotide sequence ID" value="NZ_SJPG01000001.1"/>
</dbReference>
<gene>
    <name evidence="3" type="ORF">Pan54_35190</name>
</gene>
<dbReference type="EMBL" id="SJPG01000001">
    <property type="protein sequence ID" value="TWT62774.1"/>
    <property type="molecule type" value="Genomic_DNA"/>
</dbReference>
<comment type="caution">
    <text evidence="3">The sequence shown here is derived from an EMBL/GenBank/DDBJ whole genome shotgun (WGS) entry which is preliminary data.</text>
</comment>
<organism evidence="3 4">
    <name type="scientific">Rubinisphaera italica</name>
    <dbReference type="NCBI Taxonomy" id="2527969"/>
    <lineage>
        <taxon>Bacteria</taxon>
        <taxon>Pseudomonadati</taxon>
        <taxon>Planctomycetota</taxon>
        <taxon>Planctomycetia</taxon>
        <taxon>Planctomycetales</taxon>
        <taxon>Planctomycetaceae</taxon>
        <taxon>Rubinisphaera</taxon>
    </lineage>
</organism>